<dbReference type="Proteomes" id="UP000694580">
    <property type="component" value="Chromosome 6"/>
</dbReference>
<dbReference type="GO" id="GO:0009312">
    <property type="term" value="P:oligosaccharide biosynthetic process"/>
    <property type="evidence" value="ECO:0007669"/>
    <property type="project" value="TreeGrafter"/>
</dbReference>
<evidence type="ECO:0000313" key="10">
    <source>
        <dbReference type="Ensembl" id="ENSDCDP00010056112.1"/>
    </source>
</evidence>
<dbReference type="PIRSF" id="PIRSF023381">
    <property type="entry name" value="MannP-dilichol_defect-1p"/>
    <property type="match status" value="1"/>
</dbReference>
<dbReference type="RefSeq" id="XP_028838294.1">
    <property type="nucleotide sequence ID" value="XM_028982461.1"/>
</dbReference>
<feature type="transmembrane region" description="Helical" evidence="9">
    <location>
        <begin position="126"/>
        <end position="144"/>
    </location>
</feature>
<evidence type="ECO:0000256" key="4">
    <source>
        <dbReference type="ARBA" id="ARBA00022737"/>
    </source>
</evidence>
<reference evidence="10 11" key="1">
    <citation type="submission" date="2020-06" db="EMBL/GenBank/DDBJ databases">
        <authorList>
            <consortium name="Wellcome Sanger Institute Data Sharing"/>
        </authorList>
    </citation>
    <scope>NUCLEOTIDE SEQUENCE [LARGE SCALE GENOMIC DNA]</scope>
</reference>
<keyword evidence="6 8" id="KW-0472">Membrane</keyword>
<reference evidence="10" key="2">
    <citation type="submission" date="2025-08" db="UniProtKB">
        <authorList>
            <consortium name="Ensembl"/>
        </authorList>
    </citation>
    <scope>IDENTIFICATION</scope>
</reference>
<dbReference type="PANTHER" id="PTHR12226:SF2">
    <property type="entry name" value="MANNOSE-P-DOLICHOL UTILIZATION DEFECT 1 PROTEIN"/>
    <property type="match status" value="1"/>
</dbReference>
<dbReference type="GeneID" id="114791911"/>
<dbReference type="Ensembl" id="ENSDCDT00010066745.1">
    <property type="protein sequence ID" value="ENSDCDP00010056112.1"/>
    <property type="gene ID" value="ENSDCDG00010032065.1"/>
</dbReference>
<sequence length="241" mass="26230">MAAARDFLLTFFMPEKCYDQFFVHLNPAHVPCLKIVLNRTVGLWIFLGTVVAPLPQIARLLRGRSARGLSLTSALLQLLAGSGCVLYCTAHRFPVGAWGDRLFVLVQAALLVFLTLHYGGKTTKGLLFLVVYGILMYVLTLRVAPKSAVLLVWEFEVLVIMASRLVQAGSNYWRGSTGQLSAVSVFLVFTGSLARVYTSFQESGQTFATLTHALASASCGLVAAQVLLYRNTSPAGKPKTQ</sequence>
<organism evidence="10 11">
    <name type="scientific">Denticeps clupeoides</name>
    <name type="common">denticle herring</name>
    <dbReference type="NCBI Taxonomy" id="299321"/>
    <lineage>
        <taxon>Eukaryota</taxon>
        <taxon>Metazoa</taxon>
        <taxon>Chordata</taxon>
        <taxon>Craniata</taxon>
        <taxon>Vertebrata</taxon>
        <taxon>Euteleostomi</taxon>
        <taxon>Actinopterygii</taxon>
        <taxon>Neopterygii</taxon>
        <taxon>Teleostei</taxon>
        <taxon>Clupei</taxon>
        <taxon>Clupeiformes</taxon>
        <taxon>Denticipitoidei</taxon>
        <taxon>Denticipitidae</taxon>
        <taxon>Denticeps</taxon>
    </lineage>
</organism>
<accession>A0AAY4EER2</accession>
<feature type="transmembrane region" description="Helical" evidence="9">
    <location>
        <begin position="68"/>
        <end position="90"/>
    </location>
</feature>
<evidence type="ECO:0000256" key="7">
    <source>
        <dbReference type="ARBA" id="ARBA00038475"/>
    </source>
</evidence>
<evidence type="ECO:0000256" key="9">
    <source>
        <dbReference type="SAM" id="Phobius"/>
    </source>
</evidence>
<evidence type="ECO:0000256" key="8">
    <source>
        <dbReference type="PIRNR" id="PIRNR023381"/>
    </source>
</evidence>
<feature type="transmembrane region" description="Helical" evidence="9">
    <location>
        <begin position="102"/>
        <end position="119"/>
    </location>
</feature>
<dbReference type="SMART" id="SM00679">
    <property type="entry name" value="CTNS"/>
    <property type="match status" value="2"/>
</dbReference>
<keyword evidence="5 8" id="KW-1133">Transmembrane helix</keyword>
<comment type="subcellular location">
    <subcellularLocation>
        <location evidence="1 8">Membrane</location>
        <topology evidence="1 8">Multi-pass membrane protein</topology>
    </subcellularLocation>
</comment>
<protein>
    <recommendedName>
        <fullName evidence="8">Mannose-P-dolichol utilization defect 1 protein homolog</fullName>
    </recommendedName>
</protein>
<feature type="transmembrane region" description="Helical" evidence="9">
    <location>
        <begin position="209"/>
        <end position="229"/>
    </location>
</feature>
<feature type="transmembrane region" description="Helical" evidence="9">
    <location>
        <begin position="41"/>
        <end position="61"/>
    </location>
</feature>
<dbReference type="InterPro" id="IPR016817">
    <property type="entry name" value="MannP-dilichol_defect-1"/>
</dbReference>
<dbReference type="InterPro" id="IPR006603">
    <property type="entry name" value="PQ-loop_rpt"/>
</dbReference>
<evidence type="ECO:0000256" key="2">
    <source>
        <dbReference type="ARBA" id="ARBA00022448"/>
    </source>
</evidence>
<evidence type="ECO:0000256" key="5">
    <source>
        <dbReference type="ARBA" id="ARBA00022989"/>
    </source>
</evidence>
<evidence type="ECO:0000256" key="3">
    <source>
        <dbReference type="ARBA" id="ARBA00022692"/>
    </source>
</evidence>
<dbReference type="PANTHER" id="PTHR12226">
    <property type="entry name" value="MANNOSE-P-DOLICHOL UTILIZATION DEFECT 1 LEC35 -RELATED"/>
    <property type="match status" value="1"/>
</dbReference>
<dbReference type="Pfam" id="PF04193">
    <property type="entry name" value="PQ-loop"/>
    <property type="match status" value="2"/>
</dbReference>
<feature type="transmembrane region" description="Helical" evidence="9">
    <location>
        <begin position="178"/>
        <end position="197"/>
    </location>
</feature>
<evidence type="ECO:0000313" key="11">
    <source>
        <dbReference type="Proteomes" id="UP000694580"/>
    </source>
</evidence>
<reference evidence="10" key="3">
    <citation type="submission" date="2025-09" db="UniProtKB">
        <authorList>
            <consortium name="Ensembl"/>
        </authorList>
    </citation>
    <scope>IDENTIFICATION</scope>
</reference>
<feature type="transmembrane region" description="Helical" evidence="9">
    <location>
        <begin position="150"/>
        <end position="166"/>
    </location>
</feature>
<evidence type="ECO:0000256" key="6">
    <source>
        <dbReference type="ARBA" id="ARBA00023136"/>
    </source>
</evidence>
<keyword evidence="2" id="KW-0813">Transport</keyword>
<keyword evidence="4" id="KW-0677">Repeat</keyword>
<dbReference type="RefSeq" id="XP_028838295.1">
    <property type="nucleotide sequence ID" value="XM_028982462.1"/>
</dbReference>
<keyword evidence="11" id="KW-1185">Reference proteome</keyword>
<dbReference type="AlphaFoldDB" id="A0AAY4EER2"/>
<dbReference type="GeneTree" id="ENSGT00940000153916"/>
<dbReference type="GO" id="GO:0016020">
    <property type="term" value="C:membrane"/>
    <property type="evidence" value="ECO:0007669"/>
    <property type="project" value="UniProtKB-SubCell"/>
</dbReference>
<gene>
    <name evidence="10" type="primary">LOC114791911</name>
</gene>
<comment type="similarity">
    <text evidence="7 8">Belongs to the MPDU1 (TC 2.A.43.3) family.</text>
</comment>
<evidence type="ECO:0000256" key="1">
    <source>
        <dbReference type="ARBA" id="ARBA00004141"/>
    </source>
</evidence>
<name>A0AAY4EER2_9TELE</name>
<proteinExistence type="inferred from homology"/>
<dbReference type="Gene3D" id="1.20.1280.290">
    <property type="match status" value="1"/>
</dbReference>
<keyword evidence="3 8" id="KW-0812">Transmembrane</keyword>